<evidence type="ECO:0000313" key="5">
    <source>
        <dbReference type="Proteomes" id="UP000830158"/>
    </source>
</evidence>
<dbReference type="Gene3D" id="1.20.144.10">
    <property type="entry name" value="Phosphatidic acid phosphatase type 2/haloperoxidase"/>
    <property type="match status" value="1"/>
</dbReference>
<organism evidence="4 5">
    <name type="scientific">Amycolatopsis thermalba</name>
    <dbReference type="NCBI Taxonomy" id="944492"/>
    <lineage>
        <taxon>Bacteria</taxon>
        <taxon>Bacillati</taxon>
        <taxon>Actinomycetota</taxon>
        <taxon>Actinomycetes</taxon>
        <taxon>Pseudonocardiales</taxon>
        <taxon>Pseudonocardiaceae</taxon>
        <taxon>Amycolatopsis</taxon>
    </lineage>
</organism>
<name>A0ABY4NXJ0_9PSEU</name>
<feature type="region of interest" description="Disordered" evidence="1">
    <location>
        <begin position="213"/>
        <end position="241"/>
    </location>
</feature>
<dbReference type="Proteomes" id="UP000830158">
    <property type="component" value="Chromosome"/>
</dbReference>
<reference evidence="4" key="1">
    <citation type="submission" date="2022-01" db="EMBL/GenBank/DDBJ databases">
        <title>PSI-footprinting approach for the identification of protein synthesis inhibitor producers.</title>
        <authorList>
            <person name="Handel F."/>
            <person name="Kulik A."/>
            <person name="Wex K.W."/>
            <person name="Berscheid A."/>
            <person name="Saur J.S."/>
            <person name="Winkler A."/>
            <person name="Wibberg D."/>
            <person name="Kalinowski J."/>
            <person name="Broetz-Oesterhelt H."/>
            <person name="Mast Y."/>
        </authorList>
    </citation>
    <scope>NUCLEOTIDE SEQUENCE</scope>
    <source>
        <strain evidence="4">KNN 49.3e</strain>
    </source>
</reference>
<feature type="transmembrane region" description="Helical" evidence="2">
    <location>
        <begin position="48"/>
        <end position="72"/>
    </location>
</feature>
<evidence type="ECO:0000313" key="4">
    <source>
        <dbReference type="EMBL" id="UQS24804.1"/>
    </source>
</evidence>
<keyword evidence="2" id="KW-1133">Transmembrane helix</keyword>
<dbReference type="InterPro" id="IPR036938">
    <property type="entry name" value="PAP2/HPO_sf"/>
</dbReference>
<accession>A0ABY4NXJ0</accession>
<dbReference type="InterPro" id="IPR000326">
    <property type="entry name" value="PAP2/HPO"/>
</dbReference>
<gene>
    <name evidence="4" type="ORF">L1857_19265</name>
</gene>
<sequence>MPDALDRRDDEGRRLSGPGRFAGLDVPAISVLWYRAITGFALDMPDWLRQFAAIATDAVVIVFAVGMLGVWWRTRRGDPRALAVAVLGPAGVAVAYLVGEALNSVVREQRPCAALIQATIVGCPPPGDWSFPGNHSVVAGAAGVAVVLVCRAAVFWVVPVAVLAALSRVVVGVHYPHDVAAGLALGGVVTLLVVLPLRRPVARLIGRRCSRPRRRGFGTPVGRGPEPSSSPAEGRSRAGFR</sequence>
<dbReference type="SUPFAM" id="SSF48317">
    <property type="entry name" value="Acid phosphatase/Vanadium-dependent haloperoxidase"/>
    <property type="match status" value="1"/>
</dbReference>
<dbReference type="Pfam" id="PF01569">
    <property type="entry name" value="PAP2"/>
    <property type="match status" value="1"/>
</dbReference>
<keyword evidence="2" id="KW-0812">Transmembrane</keyword>
<feature type="transmembrane region" description="Helical" evidence="2">
    <location>
        <begin position="137"/>
        <end position="166"/>
    </location>
</feature>
<evidence type="ECO:0000256" key="2">
    <source>
        <dbReference type="SAM" id="Phobius"/>
    </source>
</evidence>
<dbReference type="EMBL" id="CP091196">
    <property type="protein sequence ID" value="UQS24804.1"/>
    <property type="molecule type" value="Genomic_DNA"/>
</dbReference>
<proteinExistence type="predicted"/>
<keyword evidence="2" id="KW-0472">Membrane</keyword>
<dbReference type="RefSeq" id="WP_205413413.1">
    <property type="nucleotide sequence ID" value="NZ_CP091196.1"/>
</dbReference>
<evidence type="ECO:0000256" key="1">
    <source>
        <dbReference type="SAM" id="MobiDB-lite"/>
    </source>
</evidence>
<dbReference type="SMART" id="SM00014">
    <property type="entry name" value="acidPPc"/>
    <property type="match status" value="1"/>
</dbReference>
<feature type="domain" description="Phosphatidic acid phosphatase type 2/haloperoxidase" evidence="3">
    <location>
        <begin position="82"/>
        <end position="194"/>
    </location>
</feature>
<protein>
    <submittedName>
        <fullName evidence="4">Phosphatase PAP2 family protein</fullName>
    </submittedName>
</protein>
<feature type="transmembrane region" description="Helical" evidence="2">
    <location>
        <begin position="178"/>
        <end position="197"/>
    </location>
</feature>
<keyword evidence="5" id="KW-1185">Reference proteome</keyword>
<evidence type="ECO:0000259" key="3">
    <source>
        <dbReference type="SMART" id="SM00014"/>
    </source>
</evidence>